<protein>
    <submittedName>
        <fullName evidence="9">RDD family protein</fullName>
    </submittedName>
</protein>
<evidence type="ECO:0000256" key="4">
    <source>
        <dbReference type="ARBA" id="ARBA00022989"/>
    </source>
</evidence>
<dbReference type="Pfam" id="PF06271">
    <property type="entry name" value="RDD"/>
    <property type="match status" value="1"/>
</dbReference>
<feature type="region of interest" description="Disordered" evidence="6">
    <location>
        <begin position="1"/>
        <end position="58"/>
    </location>
</feature>
<reference evidence="9" key="1">
    <citation type="submission" date="2022-06" db="EMBL/GenBank/DDBJ databases">
        <title>Draft genome sequence of Streptomyces sp. RB6PN25 isolated from peat swamp forest in Thailand.</title>
        <authorList>
            <person name="Duangmal K."/>
            <person name="Klaysubun C."/>
        </authorList>
    </citation>
    <scope>NUCLEOTIDE SEQUENCE</scope>
    <source>
        <strain evidence="9">RB6PN25</strain>
    </source>
</reference>
<feature type="compositionally biased region" description="Pro residues" evidence="6">
    <location>
        <begin position="23"/>
        <end position="36"/>
    </location>
</feature>
<evidence type="ECO:0000256" key="3">
    <source>
        <dbReference type="ARBA" id="ARBA00022692"/>
    </source>
</evidence>
<dbReference type="Proteomes" id="UP001057702">
    <property type="component" value="Unassembled WGS sequence"/>
</dbReference>
<dbReference type="InterPro" id="IPR051791">
    <property type="entry name" value="Pra-immunoreactive"/>
</dbReference>
<evidence type="ECO:0000256" key="6">
    <source>
        <dbReference type="SAM" id="MobiDB-lite"/>
    </source>
</evidence>
<evidence type="ECO:0000256" key="7">
    <source>
        <dbReference type="SAM" id="Phobius"/>
    </source>
</evidence>
<keyword evidence="10" id="KW-1185">Reference proteome</keyword>
<keyword evidence="4 7" id="KW-1133">Transmembrane helix</keyword>
<keyword evidence="3 7" id="KW-0812">Transmembrane</keyword>
<evidence type="ECO:0000256" key="5">
    <source>
        <dbReference type="ARBA" id="ARBA00023136"/>
    </source>
</evidence>
<feature type="transmembrane region" description="Helical" evidence="7">
    <location>
        <begin position="163"/>
        <end position="182"/>
    </location>
</feature>
<comment type="caution">
    <text evidence="9">The sequence shown here is derived from an EMBL/GenBank/DDBJ whole genome shotgun (WGS) entry which is preliminary data.</text>
</comment>
<evidence type="ECO:0000313" key="10">
    <source>
        <dbReference type="Proteomes" id="UP001057702"/>
    </source>
</evidence>
<organism evidence="9 10">
    <name type="scientific">Streptomyces humicola</name>
    <dbReference type="NCBI Taxonomy" id="2953240"/>
    <lineage>
        <taxon>Bacteria</taxon>
        <taxon>Bacillati</taxon>
        <taxon>Actinomycetota</taxon>
        <taxon>Actinomycetes</taxon>
        <taxon>Kitasatosporales</taxon>
        <taxon>Streptomycetaceae</taxon>
        <taxon>Streptomyces</taxon>
    </lineage>
</organism>
<dbReference type="RefSeq" id="WP_255922833.1">
    <property type="nucleotide sequence ID" value="NZ_JANFNG010000026.1"/>
</dbReference>
<dbReference type="EMBL" id="JANFNG010000026">
    <property type="protein sequence ID" value="MCQ4083832.1"/>
    <property type="molecule type" value="Genomic_DNA"/>
</dbReference>
<evidence type="ECO:0000256" key="2">
    <source>
        <dbReference type="ARBA" id="ARBA00022475"/>
    </source>
</evidence>
<accession>A0ABT1Q1P6</accession>
<dbReference type="PANTHER" id="PTHR36115:SF4">
    <property type="entry name" value="MEMBRANE PROTEIN"/>
    <property type="match status" value="1"/>
</dbReference>
<sequence length="203" mass="21572">MSTDQPAPGPEDARPEPPAGGEQPPPGPPPPPPPGPAGGSPYGAAPPPPQEEVRDPLAGMPPLAHRWRRLVARIIDALIIGIPVGLVVGLAWGGYDVNNTGRSATQDLVYALVYFVYEALMLTTRGQTVGKMAMKIRVGMLQNGQIPAGPPGWTRAAVYSLPPIVPCCGSIFWLINVLWLLWDKPYRQALHDKAAKTVVVSTA</sequence>
<proteinExistence type="predicted"/>
<gene>
    <name evidence="9" type="ORF">NGB36_25375</name>
</gene>
<name>A0ABT1Q1P6_9ACTN</name>
<feature type="transmembrane region" description="Helical" evidence="7">
    <location>
        <begin position="70"/>
        <end position="92"/>
    </location>
</feature>
<feature type="domain" description="RDD" evidence="8">
    <location>
        <begin position="64"/>
        <end position="196"/>
    </location>
</feature>
<keyword evidence="5 7" id="KW-0472">Membrane</keyword>
<dbReference type="PANTHER" id="PTHR36115">
    <property type="entry name" value="PROLINE-RICH ANTIGEN HOMOLOG-RELATED"/>
    <property type="match status" value="1"/>
</dbReference>
<evidence type="ECO:0000256" key="1">
    <source>
        <dbReference type="ARBA" id="ARBA00004651"/>
    </source>
</evidence>
<evidence type="ECO:0000313" key="9">
    <source>
        <dbReference type="EMBL" id="MCQ4083832.1"/>
    </source>
</evidence>
<keyword evidence="2" id="KW-1003">Cell membrane</keyword>
<evidence type="ECO:0000259" key="8">
    <source>
        <dbReference type="Pfam" id="PF06271"/>
    </source>
</evidence>
<dbReference type="InterPro" id="IPR010432">
    <property type="entry name" value="RDD"/>
</dbReference>
<comment type="subcellular location">
    <subcellularLocation>
        <location evidence="1">Cell membrane</location>
        <topology evidence="1">Multi-pass membrane protein</topology>
    </subcellularLocation>
</comment>